<evidence type="ECO:0000256" key="4">
    <source>
        <dbReference type="ARBA" id="ARBA00023015"/>
    </source>
</evidence>
<comment type="similarity">
    <text evidence="2">Belongs to the TAF8 family.</text>
</comment>
<dbReference type="Gene3D" id="1.10.20.10">
    <property type="entry name" value="Histone, subunit A"/>
    <property type="match status" value="1"/>
</dbReference>
<dbReference type="CDD" id="cd00076">
    <property type="entry name" value="HFD_SF"/>
    <property type="match status" value="1"/>
</dbReference>
<feature type="region of interest" description="Disordered" evidence="7">
    <location>
        <begin position="147"/>
        <end position="176"/>
    </location>
</feature>
<evidence type="ECO:0000256" key="7">
    <source>
        <dbReference type="SAM" id="MobiDB-lite"/>
    </source>
</evidence>
<dbReference type="InterPro" id="IPR009072">
    <property type="entry name" value="Histone-fold"/>
</dbReference>
<feature type="compositionally biased region" description="Basic and acidic residues" evidence="7">
    <location>
        <begin position="348"/>
        <end position="362"/>
    </location>
</feature>
<dbReference type="GO" id="GO:0006367">
    <property type="term" value="P:transcription initiation at RNA polymerase II promoter"/>
    <property type="evidence" value="ECO:0007669"/>
    <property type="project" value="TreeGrafter"/>
</dbReference>
<reference evidence="10" key="1">
    <citation type="submission" date="2021-01" db="EMBL/GenBank/DDBJ databases">
        <title>Chromosome-level genome assembly of a human fungal pathogen reveals clustering of transcriptionally co-regulated genes.</title>
        <authorList>
            <person name="Voorhies M."/>
            <person name="Cohen S."/>
            <person name="Shea T.P."/>
            <person name="Petrus S."/>
            <person name="Munoz J.F."/>
            <person name="Poplawski S."/>
            <person name="Goldman W.E."/>
            <person name="Michael T."/>
            <person name="Cuomo C.A."/>
            <person name="Sil A."/>
            <person name="Beyhan S."/>
        </authorList>
    </citation>
    <scope>NUCLEOTIDE SEQUENCE</scope>
    <source>
        <strain evidence="10">WU24</strain>
    </source>
</reference>
<evidence type="ECO:0000256" key="6">
    <source>
        <dbReference type="ARBA" id="ARBA00023242"/>
    </source>
</evidence>
<dbReference type="GO" id="GO:0005669">
    <property type="term" value="C:transcription factor TFIID complex"/>
    <property type="evidence" value="ECO:0007669"/>
    <property type="project" value="InterPro"/>
</dbReference>
<evidence type="ECO:0000313" key="11">
    <source>
        <dbReference type="Proteomes" id="UP000663671"/>
    </source>
</evidence>
<proteinExistence type="inferred from homology"/>
<dbReference type="Pfam" id="PF07524">
    <property type="entry name" value="Bromo_TP"/>
    <property type="match status" value="1"/>
</dbReference>
<protein>
    <recommendedName>
        <fullName evidence="3">Transcription initiation factor TFIID subunit 8</fullName>
    </recommendedName>
</protein>
<dbReference type="EMBL" id="CP069110">
    <property type="protein sequence ID" value="QSS61039.1"/>
    <property type="molecule type" value="Genomic_DNA"/>
</dbReference>
<feature type="compositionally biased region" description="Basic residues" evidence="7">
    <location>
        <begin position="32"/>
        <end position="44"/>
    </location>
</feature>
<organism evidence="10 11">
    <name type="scientific">Ajellomyces capsulatus</name>
    <name type="common">Darling's disease fungus</name>
    <name type="synonym">Histoplasma capsulatum</name>
    <dbReference type="NCBI Taxonomy" id="5037"/>
    <lineage>
        <taxon>Eukaryota</taxon>
        <taxon>Fungi</taxon>
        <taxon>Dikarya</taxon>
        <taxon>Ascomycota</taxon>
        <taxon>Pezizomycotina</taxon>
        <taxon>Eurotiomycetes</taxon>
        <taxon>Eurotiomycetidae</taxon>
        <taxon>Onygenales</taxon>
        <taxon>Ajellomycetaceae</taxon>
        <taxon>Histoplasma</taxon>
    </lineage>
</organism>
<feature type="region of interest" description="Disordered" evidence="7">
    <location>
        <begin position="245"/>
        <end position="275"/>
    </location>
</feature>
<sequence length="371" mass="40910">MSIPPPPTASASSPTKRPSSPLDAESTDHLATKRQRRGYRHHHRLQTRMKPDLLPDSAFTDTSTVDTLLKLSIGILLRDCGFTHADPVALDSFRSAVEEYILHILSYTRQSMSSCRRMQPIPPDFEHALRNTNIHLDELHEYLTPSLRQQHKQKPSLPSPPPSSPTAAVDLPFLGPELSGTAHRQLNVHIPKHFPNFPGRHTYRATPVFTARETDPRKIREKATEEGRLGEEALRKLARAGREGLVVRDGADANGDGHGEGEGEGEGEGRGGAGKRLWGRRLENMESMFEKTVRGVVGVGGGGRAASDAGLALPSSLKIPDNGKLELSPIVNCDKVYWRKQTRADVRKTDQRMVHSNNDKGARGTLVQQRG</sequence>
<feature type="domain" description="Bromodomain associated" evidence="8">
    <location>
        <begin position="67"/>
        <end position="135"/>
    </location>
</feature>
<evidence type="ECO:0000259" key="9">
    <source>
        <dbReference type="Pfam" id="PF10406"/>
    </source>
</evidence>
<dbReference type="OrthoDB" id="2193813at2759"/>
<comment type="subcellular location">
    <subcellularLocation>
        <location evidence="1">Nucleus</location>
    </subcellularLocation>
</comment>
<evidence type="ECO:0000256" key="5">
    <source>
        <dbReference type="ARBA" id="ARBA00023163"/>
    </source>
</evidence>
<dbReference type="AlphaFoldDB" id="A0A8A1M4S7"/>
<evidence type="ECO:0000259" key="8">
    <source>
        <dbReference type="Pfam" id="PF07524"/>
    </source>
</evidence>
<keyword evidence="6" id="KW-0539">Nucleus</keyword>
<evidence type="ECO:0000256" key="1">
    <source>
        <dbReference type="ARBA" id="ARBA00004123"/>
    </source>
</evidence>
<evidence type="ECO:0000256" key="2">
    <source>
        <dbReference type="ARBA" id="ARBA00008767"/>
    </source>
</evidence>
<name>A0A8A1M4S7_AJECA</name>
<dbReference type="Pfam" id="PF10406">
    <property type="entry name" value="TAF8_C"/>
    <property type="match status" value="1"/>
</dbReference>
<feature type="compositionally biased region" description="Basic and acidic residues" evidence="7">
    <location>
        <begin position="245"/>
        <end position="261"/>
    </location>
</feature>
<dbReference type="InterPro" id="IPR006565">
    <property type="entry name" value="BTP"/>
</dbReference>
<feature type="domain" description="Transcription factor TFIID subunit 8 C-terminal" evidence="9">
    <location>
        <begin position="189"/>
        <end position="237"/>
    </location>
</feature>
<keyword evidence="4" id="KW-0805">Transcription regulation</keyword>
<evidence type="ECO:0000256" key="3">
    <source>
        <dbReference type="ARBA" id="ARBA00017307"/>
    </source>
</evidence>
<accession>A0A8A1M4S7</accession>
<dbReference type="InterPro" id="IPR019473">
    <property type="entry name" value="TFIID_su8_C"/>
</dbReference>
<gene>
    <name evidence="10" type="primary">TAF8</name>
    <name evidence="10" type="ORF">I7I51_05847</name>
</gene>
<dbReference type="InterPro" id="IPR037818">
    <property type="entry name" value="TAF8"/>
</dbReference>
<dbReference type="Proteomes" id="UP000663671">
    <property type="component" value="Chromosome 4"/>
</dbReference>
<keyword evidence="5" id="KW-0804">Transcription</keyword>
<dbReference type="GO" id="GO:0046982">
    <property type="term" value="F:protein heterodimerization activity"/>
    <property type="evidence" value="ECO:0007669"/>
    <property type="project" value="InterPro"/>
</dbReference>
<feature type="region of interest" description="Disordered" evidence="7">
    <location>
        <begin position="1"/>
        <end position="44"/>
    </location>
</feature>
<dbReference type="VEuPathDB" id="FungiDB:I7I51_05847"/>
<evidence type="ECO:0000313" key="10">
    <source>
        <dbReference type="EMBL" id="QSS61039.1"/>
    </source>
</evidence>
<dbReference type="PANTHER" id="PTHR46469:SF1">
    <property type="entry name" value="TRANSCRIPTION INITIATION FACTOR TFIID SUBUNIT 8"/>
    <property type="match status" value="1"/>
</dbReference>
<feature type="region of interest" description="Disordered" evidence="7">
    <location>
        <begin position="348"/>
        <end position="371"/>
    </location>
</feature>
<dbReference type="PANTHER" id="PTHR46469">
    <property type="entry name" value="TRANSCRIPTION INITIATION FACTOR TFIID SUBUNIT 8"/>
    <property type="match status" value="1"/>
</dbReference>
<feature type="compositionally biased region" description="Low complexity" evidence="7">
    <location>
        <begin position="9"/>
        <end position="21"/>
    </location>
</feature>
<dbReference type="CDD" id="cd08049">
    <property type="entry name" value="TAF8"/>
    <property type="match status" value="1"/>
</dbReference>